<evidence type="ECO:0000256" key="1">
    <source>
        <dbReference type="SAM" id="SignalP"/>
    </source>
</evidence>
<accession>A0AAI8YRQ0</accession>
<keyword evidence="3" id="KW-1185">Reference proteome</keyword>
<evidence type="ECO:0008006" key="4">
    <source>
        <dbReference type="Google" id="ProtNLM"/>
    </source>
</evidence>
<keyword evidence="1" id="KW-0732">Signal</keyword>
<reference evidence="2" key="1">
    <citation type="submission" date="2023-11" db="EMBL/GenBank/DDBJ databases">
        <authorList>
            <person name="Alioto T."/>
            <person name="Alioto T."/>
            <person name="Gomez Garrido J."/>
        </authorList>
    </citation>
    <scope>NUCLEOTIDE SEQUENCE</scope>
</reference>
<organism evidence="2 3">
    <name type="scientific">Lecanosticta acicola</name>
    <dbReference type="NCBI Taxonomy" id="111012"/>
    <lineage>
        <taxon>Eukaryota</taxon>
        <taxon>Fungi</taxon>
        <taxon>Dikarya</taxon>
        <taxon>Ascomycota</taxon>
        <taxon>Pezizomycotina</taxon>
        <taxon>Dothideomycetes</taxon>
        <taxon>Dothideomycetidae</taxon>
        <taxon>Mycosphaerellales</taxon>
        <taxon>Mycosphaerellaceae</taxon>
        <taxon>Lecanosticta</taxon>
    </lineage>
</organism>
<gene>
    <name evidence="2" type="ORF">LECACI_7A000763</name>
</gene>
<sequence>MQIKNLALFAATAAALPAASTDELIHNNDAFNLIAIKSGSGVQNSGIKASGGYFYIGAASQNASCDSTDASNTATFYLSNDNAYLYTASARAPQQLWVDRSGMGKGIWGYTTGAQAAGRNSERTPWTINAQSQLLFDGASPAACPQKTPAGVVLPGEWSVWWDKASDNPGNNYGDCIDITLKAVKVDKPVGCHYTEAS</sequence>
<feature type="chain" id="PRO_5042487242" description="Cell wall protein PhiA" evidence="1">
    <location>
        <begin position="22"/>
        <end position="198"/>
    </location>
</feature>
<dbReference type="Proteomes" id="UP001296104">
    <property type="component" value="Unassembled WGS sequence"/>
</dbReference>
<comment type="caution">
    <text evidence="2">The sequence shown here is derived from an EMBL/GenBank/DDBJ whole genome shotgun (WGS) entry which is preliminary data.</text>
</comment>
<evidence type="ECO:0000313" key="3">
    <source>
        <dbReference type="Proteomes" id="UP001296104"/>
    </source>
</evidence>
<feature type="signal peptide" evidence="1">
    <location>
        <begin position="1"/>
        <end position="21"/>
    </location>
</feature>
<name>A0AAI8YRQ0_9PEZI</name>
<evidence type="ECO:0000313" key="2">
    <source>
        <dbReference type="EMBL" id="CAK3794864.1"/>
    </source>
</evidence>
<dbReference type="AlphaFoldDB" id="A0AAI8YRQ0"/>
<protein>
    <recommendedName>
        <fullName evidence="4">Cell wall protein PhiA</fullName>
    </recommendedName>
</protein>
<proteinExistence type="predicted"/>
<dbReference type="EMBL" id="CAVMBE010000002">
    <property type="protein sequence ID" value="CAK3794864.1"/>
    <property type="molecule type" value="Genomic_DNA"/>
</dbReference>